<evidence type="ECO:0008006" key="3">
    <source>
        <dbReference type="Google" id="ProtNLM"/>
    </source>
</evidence>
<dbReference type="AlphaFoldDB" id="A0A0C3ABS3"/>
<organism evidence="1 2">
    <name type="scientific">Scleroderma citrinum Foug A</name>
    <dbReference type="NCBI Taxonomy" id="1036808"/>
    <lineage>
        <taxon>Eukaryota</taxon>
        <taxon>Fungi</taxon>
        <taxon>Dikarya</taxon>
        <taxon>Basidiomycota</taxon>
        <taxon>Agaricomycotina</taxon>
        <taxon>Agaricomycetes</taxon>
        <taxon>Agaricomycetidae</taxon>
        <taxon>Boletales</taxon>
        <taxon>Sclerodermatineae</taxon>
        <taxon>Sclerodermataceae</taxon>
        <taxon>Scleroderma</taxon>
    </lineage>
</organism>
<feature type="non-terminal residue" evidence="1">
    <location>
        <position position="1"/>
    </location>
</feature>
<reference evidence="1 2" key="1">
    <citation type="submission" date="2014-04" db="EMBL/GenBank/DDBJ databases">
        <authorList>
            <consortium name="DOE Joint Genome Institute"/>
            <person name="Kuo A."/>
            <person name="Kohler A."/>
            <person name="Nagy L.G."/>
            <person name="Floudas D."/>
            <person name="Copeland A."/>
            <person name="Barry K.W."/>
            <person name="Cichocki N."/>
            <person name="Veneault-Fourrey C."/>
            <person name="LaButti K."/>
            <person name="Lindquist E.A."/>
            <person name="Lipzen A."/>
            <person name="Lundell T."/>
            <person name="Morin E."/>
            <person name="Murat C."/>
            <person name="Sun H."/>
            <person name="Tunlid A."/>
            <person name="Henrissat B."/>
            <person name="Grigoriev I.V."/>
            <person name="Hibbett D.S."/>
            <person name="Martin F."/>
            <person name="Nordberg H.P."/>
            <person name="Cantor M.N."/>
            <person name="Hua S.X."/>
        </authorList>
    </citation>
    <scope>NUCLEOTIDE SEQUENCE [LARGE SCALE GENOMIC DNA]</scope>
    <source>
        <strain evidence="1 2">Foug A</strain>
    </source>
</reference>
<dbReference type="InParanoid" id="A0A0C3ABS3"/>
<dbReference type="Proteomes" id="UP000053989">
    <property type="component" value="Unassembled WGS sequence"/>
</dbReference>
<accession>A0A0C3ABS3</accession>
<evidence type="ECO:0000313" key="2">
    <source>
        <dbReference type="Proteomes" id="UP000053989"/>
    </source>
</evidence>
<protein>
    <recommendedName>
        <fullName evidence="3">DDE Tnp4 domain-containing protein</fullName>
    </recommendedName>
</protein>
<name>A0A0C3ABS3_9AGAM</name>
<sequence>IRVCSEHFFGSLKGQFQSLQELHFQIQNQTDLDYANMWIRCCLILHNMIIDIEEELGLSASADTYNTKAQG</sequence>
<dbReference type="HOGENOM" id="CLU_201513_1_0_1"/>
<evidence type="ECO:0000313" key="1">
    <source>
        <dbReference type="EMBL" id="KIM62367.1"/>
    </source>
</evidence>
<dbReference type="OrthoDB" id="2619330at2759"/>
<keyword evidence="2" id="KW-1185">Reference proteome</keyword>
<feature type="non-terminal residue" evidence="1">
    <location>
        <position position="71"/>
    </location>
</feature>
<dbReference type="EMBL" id="KN822043">
    <property type="protein sequence ID" value="KIM62367.1"/>
    <property type="molecule type" value="Genomic_DNA"/>
</dbReference>
<proteinExistence type="predicted"/>
<reference evidence="2" key="2">
    <citation type="submission" date="2015-01" db="EMBL/GenBank/DDBJ databases">
        <title>Evolutionary Origins and Diversification of the Mycorrhizal Mutualists.</title>
        <authorList>
            <consortium name="DOE Joint Genome Institute"/>
            <consortium name="Mycorrhizal Genomics Consortium"/>
            <person name="Kohler A."/>
            <person name="Kuo A."/>
            <person name="Nagy L.G."/>
            <person name="Floudas D."/>
            <person name="Copeland A."/>
            <person name="Barry K.W."/>
            <person name="Cichocki N."/>
            <person name="Veneault-Fourrey C."/>
            <person name="LaButti K."/>
            <person name="Lindquist E.A."/>
            <person name="Lipzen A."/>
            <person name="Lundell T."/>
            <person name="Morin E."/>
            <person name="Murat C."/>
            <person name="Riley R."/>
            <person name="Ohm R."/>
            <person name="Sun H."/>
            <person name="Tunlid A."/>
            <person name="Henrissat B."/>
            <person name="Grigoriev I.V."/>
            <person name="Hibbett D.S."/>
            <person name="Martin F."/>
        </authorList>
    </citation>
    <scope>NUCLEOTIDE SEQUENCE [LARGE SCALE GENOMIC DNA]</scope>
    <source>
        <strain evidence="2">Foug A</strain>
    </source>
</reference>
<gene>
    <name evidence="1" type="ORF">SCLCIDRAFT_76716</name>
</gene>